<dbReference type="PANTHER" id="PTHR43531:SF11">
    <property type="entry name" value="METHYL-ACCEPTING CHEMOTAXIS PROTEIN 3"/>
    <property type="match status" value="1"/>
</dbReference>
<dbReference type="Gene3D" id="6.10.340.10">
    <property type="match status" value="1"/>
</dbReference>
<feature type="region of interest" description="Disordered" evidence="5">
    <location>
        <begin position="316"/>
        <end position="337"/>
    </location>
</feature>
<dbReference type="GO" id="GO:0005886">
    <property type="term" value="C:plasma membrane"/>
    <property type="evidence" value="ECO:0007669"/>
    <property type="project" value="TreeGrafter"/>
</dbReference>
<feature type="domain" description="Methyl-accepting transducer" evidence="7">
    <location>
        <begin position="395"/>
        <end position="624"/>
    </location>
</feature>
<protein>
    <submittedName>
        <fullName evidence="9">HAMP domain-containing protein</fullName>
    </submittedName>
</protein>
<dbReference type="Pfam" id="PF00672">
    <property type="entry name" value="HAMP"/>
    <property type="match status" value="1"/>
</dbReference>
<dbReference type="SUPFAM" id="SSF158472">
    <property type="entry name" value="HAMP domain-like"/>
    <property type="match status" value="1"/>
</dbReference>
<evidence type="ECO:0000256" key="5">
    <source>
        <dbReference type="SAM" id="MobiDB-lite"/>
    </source>
</evidence>
<keyword evidence="6" id="KW-1133">Transmembrane helix</keyword>
<accession>A0A7K1RGX0</accession>
<feature type="compositionally biased region" description="Basic and acidic residues" evidence="5">
    <location>
        <begin position="321"/>
        <end position="337"/>
    </location>
</feature>
<dbReference type="SMART" id="SM00283">
    <property type="entry name" value="MA"/>
    <property type="match status" value="1"/>
</dbReference>
<dbReference type="CDD" id="cd06225">
    <property type="entry name" value="HAMP"/>
    <property type="match status" value="1"/>
</dbReference>
<evidence type="ECO:0000313" key="10">
    <source>
        <dbReference type="Proteomes" id="UP000440716"/>
    </source>
</evidence>
<gene>
    <name evidence="9" type="ORF">GOZ88_14185</name>
</gene>
<dbReference type="Gene3D" id="1.10.287.950">
    <property type="entry name" value="Methyl-accepting chemotaxis protein"/>
    <property type="match status" value="1"/>
</dbReference>
<dbReference type="EMBL" id="WPHU01000005">
    <property type="protein sequence ID" value="MVA57253.1"/>
    <property type="molecule type" value="Genomic_DNA"/>
</dbReference>
<evidence type="ECO:0000256" key="3">
    <source>
        <dbReference type="ARBA" id="ARBA00029447"/>
    </source>
</evidence>
<dbReference type="PROSITE" id="PS50111">
    <property type="entry name" value="CHEMOTAXIS_TRANSDUC_2"/>
    <property type="match status" value="1"/>
</dbReference>
<dbReference type="PANTHER" id="PTHR43531">
    <property type="entry name" value="PROTEIN ICFG"/>
    <property type="match status" value="1"/>
</dbReference>
<feature type="transmembrane region" description="Helical" evidence="6">
    <location>
        <begin position="234"/>
        <end position="256"/>
    </location>
</feature>
<feature type="domain" description="HAMP" evidence="8">
    <location>
        <begin position="338"/>
        <end position="390"/>
    </location>
</feature>
<dbReference type="Pfam" id="PF12729">
    <property type="entry name" value="4HB_MCP_1"/>
    <property type="match status" value="1"/>
</dbReference>
<keyword evidence="2" id="KW-0145">Chemotaxis</keyword>
<comment type="subcellular location">
    <subcellularLocation>
        <location evidence="1">Membrane</location>
    </subcellularLocation>
</comment>
<dbReference type="SUPFAM" id="SSF58104">
    <property type="entry name" value="Methyl-accepting chemotaxis protein (MCP) signaling domain"/>
    <property type="match status" value="1"/>
</dbReference>
<sequence>MSLAAAQSQGVNFTLTFLILSILSFLIYHFGSILGQPNIGMPAWGAIVMSLRISTRLMVMAGAALMLVILLGLFSYKQTSVVFSAASDTRQVWMPRMAKLDGIQFTMLRYHTTTIRKTIAVDPAEIKGLDDEFAEMDASIPKSYADFRATLRNDAEKKLWGDFEAKWTRYLEFQKKIISAVAAKDQVAATAAIAPARQPLVDSFIALGEIIKLNDSGAAASSTAAEAAYTQSSYVTIGVILFGVLLMSILTGWIILGVSRPVTRMAKVMLHIADGKLDVTVPDADRKDEIGEMAGAVEVMRQSALAKVQLEAQTEQNRLNAEQERKDVQRRAEEDAERRLNEATGALAAGLKRLASCDLLCEIDQQFAAQFEPLRHDFNASVNQLRSALVAVGQVGKGVTNGSGEISQASDTLAKRTEQQAASLEETAAALEQITSNVQATSKRTGEARNLVRNARQHAGHSATVVNNAVSAMERIEDASRKITQIISVIDEIAFQTNLLALNAGVEAARAGEAGKGFAVVAQEVRELAQRSANAAKEIKSLIGNSEAAVSEGVKLVNDTGEGLTTISKVVEDMNQHMDAIATAAQEQASGLAEVNTAVNHMDQATQQNAAMVEEMNAAGAGLNQESRRLSDLLAQFRTGNDVAQPVRSVQVSPAPAPRAQAPRRAQQSVPVSHGNAAVSRDNWEEF</sequence>
<name>A0A7K1RGX0_AGRVI</name>
<dbReference type="PROSITE" id="PS50885">
    <property type="entry name" value="HAMP"/>
    <property type="match status" value="2"/>
</dbReference>
<evidence type="ECO:0000313" key="9">
    <source>
        <dbReference type="EMBL" id="MVA57253.1"/>
    </source>
</evidence>
<evidence type="ECO:0000259" key="8">
    <source>
        <dbReference type="PROSITE" id="PS50885"/>
    </source>
</evidence>
<dbReference type="CDD" id="cd11386">
    <property type="entry name" value="MCP_signal"/>
    <property type="match status" value="1"/>
</dbReference>
<dbReference type="SMART" id="SM00304">
    <property type="entry name" value="HAMP"/>
    <property type="match status" value="2"/>
</dbReference>
<feature type="region of interest" description="Disordered" evidence="5">
    <location>
        <begin position="645"/>
        <end position="687"/>
    </location>
</feature>
<proteinExistence type="inferred from homology"/>
<organism evidence="9 10">
    <name type="scientific">Agrobacterium vitis</name>
    <name type="common">Rhizobium vitis</name>
    <dbReference type="NCBI Taxonomy" id="373"/>
    <lineage>
        <taxon>Bacteria</taxon>
        <taxon>Pseudomonadati</taxon>
        <taxon>Pseudomonadota</taxon>
        <taxon>Alphaproteobacteria</taxon>
        <taxon>Hyphomicrobiales</taxon>
        <taxon>Rhizobiaceae</taxon>
        <taxon>Rhizobium/Agrobacterium group</taxon>
        <taxon>Agrobacterium</taxon>
    </lineage>
</organism>
<dbReference type="GO" id="GO:0006935">
    <property type="term" value="P:chemotaxis"/>
    <property type="evidence" value="ECO:0007669"/>
    <property type="project" value="UniProtKB-KW"/>
</dbReference>
<dbReference type="InterPro" id="IPR024478">
    <property type="entry name" value="HlyB_4HB_MCP"/>
</dbReference>
<dbReference type="AlphaFoldDB" id="A0A7K1RGX0"/>
<evidence type="ECO:0000259" key="7">
    <source>
        <dbReference type="PROSITE" id="PS50111"/>
    </source>
</evidence>
<dbReference type="InterPro" id="IPR003660">
    <property type="entry name" value="HAMP_dom"/>
</dbReference>
<dbReference type="InterPro" id="IPR004089">
    <property type="entry name" value="MCPsignal_dom"/>
</dbReference>
<evidence type="ECO:0000256" key="1">
    <source>
        <dbReference type="ARBA" id="ARBA00004370"/>
    </source>
</evidence>
<dbReference type="GO" id="GO:0004888">
    <property type="term" value="F:transmembrane signaling receptor activity"/>
    <property type="evidence" value="ECO:0007669"/>
    <property type="project" value="TreeGrafter"/>
</dbReference>
<feature type="transmembrane region" description="Helical" evidence="6">
    <location>
        <begin position="53"/>
        <end position="74"/>
    </location>
</feature>
<comment type="similarity">
    <text evidence="3">Belongs to the methyl-accepting chemotaxis (MCP) protein family.</text>
</comment>
<keyword evidence="4" id="KW-0807">Transducer</keyword>
<dbReference type="InterPro" id="IPR051310">
    <property type="entry name" value="MCP_chemotaxis"/>
</dbReference>
<feature type="domain" description="HAMP" evidence="8">
    <location>
        <begin position="256"/>
        <end position="309"/>
    </location>
</feature>
<evidence type="ECO:0000256" key="6">
    <source>
        <dbReference type="SAM" id="Phobius"/>
    </source>
</evidence>
<keyword evidence="6" id="KW-0812">Transmembrane</keyword>
<dbReference type="FunFam" id="1.10.287.950:FF:000001">
    <property type="entry name" value="Methyl-accepting chemotaxis sensory transducer"/>
    <property type="match status" value="1"/>
</dbReference>
<evidence type="ECO:0000256" key="2">
    <source>
        <dbReference type="ARBA" id="ARBA00022500"/>
    </source>
</evidence>
<reference evidence="9 10" key="1">
    <citation type="submission" date="2019-12" db="EMBL/GenBank/DDBJ databases">
        <title>Whole-genome sequencing of Allorhizobium vitis.</title>
        <authorList>
            <person name="Gan H.M."/>
            <person name="Szegedi E."/>
            <person name="Burr T."/>
            <person name="Savka M.A."/>
        </authorList>
    </citation>
    <scope>NUCLEOTIDE SEQUENCE [LARGE SCALE GENOMIC DNA]</scope>
    <source>
        <strain evidence="9 10">CG415</strain>
    </source>
</reference>
<dbReference type="GO" id="GO:0007165">
    <property type="term" value="P:signal transduction"/>
    <property type="evidence" value="ECO:0007669"/>
    <property type="project" value="UniProtKB-KW"/>
</dbReference>
<comment type="caution">
    <text evidence="9">The sequence shown here is derived from an EMBL/GenBank/DDBJ whole genome shotgun (WGS) entry which is preliminary data.</text>
</comment>
<dbReference type="Proteomes" id="UP000440716">
    <property type="component" value="Unassembled WGS sequence"/>
</dbReference>
<dbReference type="Pfam" id="PF00015">
    <property type="entry name" value="MCPsignal"/>
    <property type="match status" value="1"/>
</dbReference>
<dbReference type="RefSeq" id="WP_156591512.1">
    <property type="nucleotide sequence ID" value="NZ_WPHU01000005.1"/>
</dbReference>
<keyword evidence="6" id="KW-0472">Membrane</keyword>
<feature type="compositionally biased region" description="Low complexity" evidence="5">
    <location>
        <begin position="649"/>
        <end position="671"/>
    </location>
</feature>
<evidence type="ECO:0000256" key="4">
    <source>
        <dbReference type="PROSITE-ProRule" id="PRU00284"/>
    </source>
</evidence>
<feature type="transmembrane region" description="Helical" evidence="6">
    <location>
        <begin position="12"/>
        <end position="33"/>
    </location>
</feature>